<evidence type="ECO:0000259" key="10">
    <source>
        <dbReference type="Pfam" id="PF00326"/>
    </source>
</evidence>
<evidence type="ECO:0000256" key="4">
    <source>
        <dbReference type="ARBA" id="ARBA00022670"/>
    </source>
</evidence>
<dbReference type="PRINTS" id="PR00862">
    <property type="entry name" value="PROLIGOPTASE"/>
</dbReference>
<comment type="similarity">
    <text evidence="2">Belongs to the peptidase S9A family.</text>
</comment>
<evidence type="ECO:0000256" key="7">
    <source>
        <dbReference type="ARBA" id="ARBA00060121"/>
    </source>
</evidence>
<evidence type="ECO:0000256" key="2">
    <source>
        <dbReference type="ARBA" id="ARBA00005228"/>
    </source>
</evidence>
<dbReference type="Proteomes" id="UP000198757">
    <property type="component" value="Unassembled WGS sequence"/>
</dbReference>
<keyword evidence="4" id="KW-0645">Protease</keyword>
<dbReference type="Gene3D" id="3.40.50.1820">
    <property type="entry name" value="alpha/beta hydrolase"/>
    <property type="match status" value="1"/>
</dbReference>
<evidence type="ECO:0000256" key="8">
    <source>
        <dbReference type="ARBA" id="ARBA00081187"/>
    </source>
</evidence>
<dbReference type="Pfam" id="PF02897">
    <property type="entry name" value="Peptidase_S9_N"/>
    <property type="match status" value="1"/>
</dbReference>
<dbReference type="InterPro" id="IPR002470">
    <property type="entry name" value="Peptidase_S9A"/>
</dbReference>
<feature type="domain" description="Peptidase S9 prolyl oligopeptidase catalytic" evidence="10">
    <location>
        <begin position="485"/>
        <end position="697"/>
    </location>
</feature>
<dbReference type="AlphaFoldDB" id="A0A1G6J6E3"/>
<feature type="signal peptide" evidence="9">
    <location>
        <begin position="1"/>
        <end position="18"/>
    </location>
</feature>
<name>A0A1G6J6E3_NIADE</name>
<dbReference type="GO" id="GO:0004252">
    <property type="term" value="F:serine-type endopeptidase activity"/>
    <property type="evidence" value="ECO:0007669"/>
    <property type="project" value="UniProtKB-EC"/>
</dbReference>
<dbReference type="PROSITE" id="PS00708">
    <property type="entry name" value="PRO_ENDOPEP_SER"/>
    <property type="match status" value="1"/>
</dbReference>
<protein>
    <recommendedName>
        <fullName evidence="3">prolyl oligopeptidase</fullName>
        <ecNumber evidence="3">3.4.21.26</ecNumber>
    </recommendedName>
    <alternativeName>
        <fullName evidence="8">Proline-specific endopeptidase</fullName>
    </alternativeName>
</protein>
<dbReference type="InterPro" id="IPR002471">
    <property type="entry name" value="Pept_S9_AS"/>
</dbReference>
<dbReference type="STRING" id="1285928.SAMN04487894_101425"/>
<comment type="function">
    <text evidence="7">Cleaves peptide bonds on the C-terminal side of prolyl residues within peptides that are up to approximately 30 amino acids long. Has an absolute requirement for an X-Pro bond in the trans configuration immediately preceding the Pro-Y scissible bond.</text>
</comment>
<dbReference type="GO" id="GO:0006508">
    <property type="term" value="P:proteolysis"/>
    <property type="evidence" value="ECO:0007669"/>
    <property type="project" value="UniProtKB-KW"/>
</dbReference>
<accession>A0A1G6J6E3</accession>
<comment type="catalytic activity">
    <reaction evidence="1">
        <text>Hydrolysis of Pro-|-Xaa &gt;&gt; Ala-|-Xaa in oligopeptides.</text>
        <dbReference type="EC" id="3.4.21.26"/>
    </reaction>
</comment>
<proteinExistence type="inferred from homology"/>
<gene>
    <name evidence="12" type="ORF">SAMN04487894_101425</name>
</gene>
<dbReference type="InterPro" id="IPR051167">
    <property type="entry name" value="Prolyl_oligopep/macrocyclase"/>
</dbReference>
<dbReference type="InterPro" id="IPR029058">
    <property type="entry name" value="AB_hydrolase_fold"/>
</dbReference>
<reference evidence="13" key="1">
    <citation type="submission" date="2016-10" db="EMBL/GenBank/DDBJ databases">
        <authorList>
            <person name="Varghese N."/>
            <person name="Submissions S."/>
        </authorList>
    </citation>
    <scope>NUCLEOTIDE SEQUENCE [LARGE SCALE GENOMIC DNA]</scope>
    <source>
        <strain evidence="13">DSM 25811 / CCM 8410 / LMG 26954 / E90</strain>
    </source>
</reference>
<keyword evidence="5" id="KW-0378">Hydrolase</keyword>
<dbReference type="EMBL" id="FMZO01000001">
    <property type="protein sequence ID" value="SDC13895.1"/>
    <property type="molecule type" value="Genomic_DNA"/>
</dbReference>
<evidence type="ECO:0000256" key="3">
    <source>
        <dbReference type="ARBA" id="ARBA00011897"/>
    </source>
</evidence>
<dbReference type="Pfam" id="PF00326">
    <property type="entry name" value="Peptidase_S9"/>
    <property type="match status" value="1"/>
</dbReference>
<dbReference type="GO" id="GO:0005829">
    <property type="term" value="C:cytosol"/>
    <property type="evidence" value="ECO:0007669"/>
    <property type="project" value="TreeGrafter"/>
</dbReference>
<keyword evidence="13" id="KW-1185">Reference proteome</keyword>
<evidence type="ECO:0000256" key="9">
    <source>
        <dbReference type="SAM" id="SignalP"/>
    </source>
</evidence>
<keyword evidence="6" id="KW-0720">Serine protease</keyword>
<dbReference type="SUPFAM" id="SSF53474">
    <property type="entry name" value="alpha/beta-Hydrolases"/>
    <property type="match status" value="1"/>
</dbReference>
<evidence type="ECO:0000313" key="13">
    <source>
        <dbReference type="Proteomes" id="UP000198757"/>
    </source>
</evidence>
<dbReference type="InterPro" id="IPR001375">
    <property type="entry name" value="Peptidase_S9_cat"/>
</dbReference>
<dbReference type="RefSeq" id="WP_090388362.1">
    <property type="nucleotide sequence ID" value="NZ_FMZO01000001.1"/>
</dbReference>
<dbReference type="FunFam" id="3.40.50.1820:FF:000005">
    <property type="entry name" value="Prolyl endopeptidase"/>
    <property type="match status" value="1"/>
</dbReference>
<dbReference type="OrthoDB" id="9801421at2"/>
<evidence type="ECO:0000256" key="6">
    <source>
        <dbReference type="ARBA" id="ARBA00022825"/>
    </source>
</evidence>
<dbReference type="PANTHER" id="PTHR42881">
    <property type="entry name" value="PROLYL ENDOPEPTIDASE"/>
    <property type="match status" value="1"/>
</dbReference>
<sequence length="702" mass="78965">MKRIFYFPFLLLTMKTMAQIQYPATHKEEVTDDYFGTKVEDPYRWLEDDNAAATKAWVAAQNNVTNDYLSKIPYRSAIKSRLEALWNYPKFGAPFKKGAYYYFYKNDGLQNQAVLYRLKDLNGTPEVFIDPNTLSSEGIAALSGLSFTKDGKLCTYSVSKAGSDWSEIFVMNTDTKALLADKINWTKFGGVAWKGDEGFYYSAYDEPDEKSKLSKKNEFQKVFYHRLGTSQKDDIIIYQDREHPLRYFGVGLTEDQRFLILSVTEGTSGSELWYRDLNDPAQQEFALLVKGFDTESSVIENKGALLLVNTNYEAPNYRVVLIDPKKPERTHWKTVIPEQKEALQGVGTGGGYLFASYLKDASSKIVQYDFEGKRIRDIALPGIGTAGGFGAEQEDRSFYYSYSSFATPPAIYQYDIASGKSTLYRKTALSLNTDDLVTEQVFFTSKDGARVPMFLTYKKGLKKDGNNPVLLYGYGGFNIPMTPGFSVSNAFFVEQGGIYAVVNLRGGSEYGEAWHKAGMLLNKQNVFNDFIGAAEYLIAHKYTNRNKTAIRGGSNGGLLVGAAMTQRPDLFKVAIPQVGVLDMLRFQKFTVGWGWTVEYGSSDSAQYFPYLYRYSPYHNLKKGTSYPATLITTGDHDDRVVPAHSFKFAARLQEYHKGPNPVLIRIETNAGHGAGKPTGKVIEEAADIWAFTMYNLGMKFKE</sequence>
<dbReference type="InterPro" id="IPR023302">
    <property type="entry name" value="Pept_S9A_N"/>
</dbReference>
<dbReference type="SUPFAM" id="SSF50993">
    <property type="entry name" value="Peptidase/esterase 'gauge' domain"/>
    <property type="match status" value="1"/>
</dbReference>
<evidence type="ECO:0000256" key="5">
    <source>
        <dbReference type="ARBA" id="ARBA00022801"/>
    </source>
</evidence>
<evidence type="ECO:0000313" key="12">
    <source>
        <dbReference type="EMBL" id="SDC13895.1"/>
    </source>
</evidence>
<feature type="domain" description="Peptidase S9A N-terminal" evidence="11">
    <location>
        <begin position="23"/>
        <end position="426"/>
    </location>
</feature>
<dbReference type="PANTHER" id="PTHR42881:SF2">
    <property type="entry name" value="PROLYL ENDOPEPTIDASE"/>
    <property type="match status" value="1"/>
</dbReference>
<dbReference type="EC" id="3.4.21.26" evidence="3"/>
<organism evidence="12 13">
    <name type="scientific">Niabella drilacis (strain DSM 25811 / CCM 8410 / CCUG 62505 / LMG 26954 / E90)</name>
    <dbReference type="NCBI Taxonomy" id="1285928"/>
    <lineage>
        <taxon>Bacteria</taxon>
        <taxon>Pseudomonadati</taxon>
        <taxon>Bacteroidota</taxon>
        <taxon>Chitinophagia</taxon>
        <taxon>Chitinophagales</taxon>
        <taxon>Chitinophagaceae</taxon>
        <taxon>Niabella</taxon>
    </lineage>
</organism>
<feature type="chain" id="PRO_5011792299" description="prolyl oligopeptidase" evidence="9">
    <location>
        <begin position="19"/>
        <end position="702"/>
    </location>
</feature>
<evidence type="ECO:0000256" key="1">
    <source>
        <dbReference type="ARBA" id="ARBA00001070"/>
    </source>
</evidence>
<evidence type="ECO:0000259" key="11">
    <source>
        <dbReference type="Pfam" id="PF02897"/>
    </source>
</evidence>
<keyword evidence="9" id="KW-0732">Signal</keyword>
<dbReference type="GO" id="GO:0070012">
    <property type="term" value="F:oligopeptidase activity"/>
    <property type="evidence" value="ECO:0007669"/>
    <property type="project" value="TreeGrafter"/>
</dbReference>
<dbReference type="Gene3D" id="2.130.10.120">
    <property type="entry name" value="Prolyl oligopeptidase, N-terminal domain"/>
    <property type="match status" value="1"/>
</dbReference>